<organism evidence="3 4">
    <name type="scientific">Sphingomonas limnosediminicola</name>
    <dbReference type="NCBI Taxonomy" id="940133"/>
    <lineage>
        <taxon>Bacteria</taxon>
        <taxon>Pseudomonadati</taxon>
        <taxon>Pseudomonadota</taxon>
        <taxon>Alphaproteobacteria</taxon>
        <taxon>Sphingomonadales</taxon>
        <taxon>Sphingomonadaceae</taxon>
        <taxon>Sphingomonas</taxon>
    </lineage>
</organism>
<sequence length="374" mass="40203">MPHTSDIIVIGGGIAGLSAAAELSRDASVMVLEAEEQIGFHSSGRSATMVHYALGDRLVRALTLASRAFFESPPDGFSEIPLGRRMPVLVHAREDEREALDALECDIIAFADLERLDARGVHELCPLLRDDAVHGIADRDGIRLDPHALLQGYLRMLRHAGDELVTAARVASVERRCGVWTVTVEGGASYSAPILVNAAGAWADKVASMAGAAPIGLQPLRRTIITFDAPPGTNLEDLPFAKTVGDQLYFASESGRLFASPMDEVPTEACDAQAEELEVALAAYRVEERTTIKVDRIHSRWAGLRTFTPDRNPAVGFAPDSDGFFWLAGQGGFGLQTSPAMARIAASLILHTVWPMKDLVARDLSPGRFLGQAA</sequence>
<dbReference type="InterPro" id="IPR006076">
    <property type="entry name" value="FAD-dep_OxRdtase"/>
</dbReference>
<dbReference type="Proteomes" id="UP001500827">
    <property type="component" value="Unassembled WGS sequence"/>
</dbReference>
<evidence type="ECO:0000313" key="4">
    <source>
        <dbReference type="Proteomes" id="UP001500827"/>
    </source>
</evidence>
<dbReference type="Gene3D" id="3.50.50.60">
    <property type="entry name" value="FAD/NAD(P)-binding domain"/>
    <property type="match status" value="1"/>
</dbReference>
<dbReference type="InterPro" id="IPR036188">
    <property type="entry name" value="FAD/NAD-bd_sf"/>
</dbReference>
<name>A0ABP7KX25_9SPHN</name>
<protein>
    <submittedName>
        <fullName evidence="3">FAD-dependent catabolic D-arginine dehydrogenase DauA</fullName>
    </submittedName>
</protein>
<proteinExistence type="predicted"/>
<comment type="caution">
    <text evidence="3">The sequence shown here is derived from an EMBL/GenBank/DDBJ whole genome shotgun (WGS) entry which is preliminary data.</text>
</comment>
<dbReference type="SUPFAM" id="SSF51905">
    <property type="entry name" value="FAD/NAD(P)-binding domain"/>
    <property type="match status" value="1"/>
</dbReference>
<dbReference type="Pfam" id="PF01266">
    <property type="entry name" value="DAO"/>
    <property type="match status" value="1"/>
</dbReference>
<keyword evidence="4" id="KW-1185">Reference proteome</keyword>
<evidence type="ECO:0000259" key="2">
    <source>
        <dbReference type="Pfam" id="PF01266"/>
    </source>
</evidence>
<dbReference type="PANTHER" id="PTHR13847:SF287">
    <property type="entry name" value="FAD-DEPENDENT OXIDOREDUCTASE DOMAIN-CONTAINING PROTEIN 1"/>
    <property type="match status" value="1"/>
</dbReference>
<accession>A0ABP7KX25</accession>
<dbReference type="RefSeq" id="WP_344698269.1">
    <property type="nucleotide sequence ID" value="NZ_BAABBM010000001.1"/>
</dbReference>
<reference evidence="4" key="1">
    <citation type="journal article" date="2019" name="Int. J. Syst. Evol. Microbiol.">
        <title>The Global Catalogue of Microorganisms (GCM) 10K type strain sequencing project: providing services to taxonomists for standard genome sequencing and annotation.</title>
        <authorList>
            <consortium name="The Broad Institute Genomics Platform"/>
            <consortium name="The Broad Institute Genome Sequencing Center for Infectious Disease"/>
            <person name="Wu L."/>
            <person name="Ma J."/>
        </authorList>
    </citation>
    <scope>NUCLEOTIDE SEQUENCE [LARGE SCALE GENOMIC DNA]</scope>
    <source>
        <strain evidence="4">JCM 17543</strain>
    </source>
</reference>
<feature type="domain" description="FAD dependent oxidoreductase" evidence="2">
    <location>
        <begin position="6"/>
        <end position="348"/>
    </location>
</feature>
<dbReference type="EMBL" id="BAABBM010000001">
    <property type="protein sequence ID" value="GAA3890214.1"/>
    <property type="molecule type" value="Genomic_DNA"/>
</dbReference>
<keyword evidence="1" id="KW-0560">Oxidoreductase</keyword>
<dbReference type="Gene3D" id="3.30.9.10">
    <property type="entry name" value="D-Amino Acid Oxidase, subunit A, domain 2"/>
    <property type="match status" value="1"/>
</dbReference>
<evidence type="ECO:0000256" key="1">
    <source>
        <dbReference type="ARBA" id="ARBA00023002"/>
    </source>
</evidence>
<dbReference type="PANTHER" id="PTHR13847">
    <property type="entry name" value="SARCOSINE DEHYDROGENASE-RELATED"/>
    <property type="match status" value="1"/>
</dbReference>
<evidence type="ECO:0000313" key="3">
    <source>
        <dbReference type="EMBL" id="GAA3890214.1"/>
    </source>
</evidence>
<gene>
    <name evidence="3" type="primary">dauA</name>
    <name evidence="3" type="ORF">GCM10022276_06630</name>
</gene>